<dbReference type="EMBL" id="CP013200">
    <property type="protein sequence ID" value="ALO68202.1"/>
    <property type="molecule type" value="Genomic_DNA"/>
</dbReference>
<dbReference type="Proteomes" id="UP000059574">
    <property type="component" value="Chromosome"/>
</dbReference>
<proteinExistence type="predicted"/>
<evidence type="ECO:0000313" key="1">
    <source>
        <dbReference type="EMBL" id="ALO68202.1"/>
    </source>
</evidence>
<name>A0A0S2M349_9MICC</name>
<accession>A0A0S2M349</accession>
<reference evidence="2" key="1">
    <citation type="submission" date="2015-11" db="EMBL/GenBank/DDBJ databases">
        <authorList>
            <person name="Kumar R."/>
            <person name="Singh D."/>
            <person name="Swarnkar M.K."/>
            <person name="Singh A.K."/>
            <person name="Kumar S."/>
        </authorList>
    </citation>
    <scope>NUCLEOTIDE SEQUENCE [LARGE SCALE GENOMIC DNA]</scope>
    <source>
        <strain evidence="2">ERGS4:06</strain>
    </source>
</reference>
<dbReference type="RefSeq" id="WP_062292589.1">
    <property type="nucleotide sequence ID" value="NZ_CP013200.1"/>
</dbReference>
<reference evidence="1 2" key="2">
    <citation type="journal article" date="2016" name="J. Biotechnol.">
        <title>Complete genome sequence of Arthrobacter alpinus ERGS4:06, a yellow pigmented bacterium tolerant to cold and radiations isolated from Sikkim Himalaya.</title>
        <authorList>
            <person name="Kumar R."/>
            <person name="Singh D."/>
            <person name="Swarnkar M.K."/>
            <person name="Singh A.K."/>
            <person name="Kumar S."/>
        </authorList>
    </citation>
    <scope>NUCLEOTIDE SEQUENCE [LARGE SCALE GENOMIC DNA]</scope>
    <source>
        <strain evidence="1 2">ERGS4:06</strain>
    </source>
</reference>
<protein>
    <submittedName>
        <fullName evidence="1">Uncharacterized protein</fullName>
    </submittedName>
</protein>
<evidence type="ECO:0000313" key="2">
    <source>
        <dbReference type="Proteomes" id="UP000059574"/>
    </source>
</evidence>
<organism evidence="1 2">
    <name type="scientific">Arthrobacter alpinus</name>
    <dbReference type="NCBI Taxonomy" id="656366"/>
    <lineage>
        <taxon>Bacteria</taxon>
        <taxon>Bacillati</taxon>
        <taxon>Actinomycetota</taxon>
        <taxon>Actinomycetes</taxon>
        <taxon>Micrococcales</taxon>
        <taxon>Micrococcaceae</taxon>
        <taxon>Arthrobacter</taxon>
    </lineage>
</organism>
<dbReference type="AlphaFoldDB" id="A0A0S2M349"/>
<sequence>MSPATSSPPNPQLVSVDEPVTLDFRHLATTAAATIYTWDTRKDTYSETYGRIRAWWHVLPDGSNPLTVFADQFEATGTNAAAYASLTGAHGYRTAKVETNTCDEQLAQFVQFPAPWEGLHVCTVTLAVTEHATSGTNSYTAPISVVVNCPPAVTAPANRCEMVAFYASPDRIVY</sequence>
<gene>
    <name evidence="1" type="ORF">AS189_18970</name>
</gene>
<dbReference type="OrthoDB" id="4940728at2"/>